<dbReference type="InterPro" id="IPR003604">
    <property type="entry name" value="Matrin/U1-like-C_Znf_C2H2"/>
</dbReference>
<dbReference type="SUPFAM" id="SSF57667">
    <property type="entry name" value="beta-beta-alpha zinc fingers"/>
    <property type="match status" value="1"/>
</dbReference>
<evidence type="ECO:0000256" key="1">
    <source>
        <dbReference type="ARBA" id="ARBA00004123"/>
    </source>
</evidence>
<reference evidence="13" key="1">
    <citation type="submission" date="2018-07" db="EMBL/GenBank/DDBJ databases">
        <authorList>
            <person name="Quirk P.G."/>
            <person name="Krulwich T.A."/>
        </authorList>
    </citation>
    <scope>NUCLEOTIDE SEQUENCE</scope>
    <source>
        <strain evidence="13">Anand</strain>
    </source>
</reference>
<evidence type="ECO:0000313" key="12">
    <source>
        <dbReference type="EMBL" id="SVP94382.1"/>
    </source>
</evidence>
<gene>
    <name evidence="12" type="ORF">TAT_000338700</name>
    <name evidence="13" type="ORF">TAV_000338500</name>
</gene>
<dbReference type="PROSITE" id="PS50171">
    <property type="entry name" value="ZF_MATRIN"/>
    <property type="match status" value="1"/>
</dbReference>
<sequence>MSKRCKKQHKGMGHNRSLKRGVRDLKHRAKDIDQIYESLFKIRSHDNQIQDSSHEVDNKKSLYCQFCDRYFMDQNSMISHSKQKSHKRRIKSIKNYIPYDG</sequence>
<dbReference type="GO" id="GO:0003676">
    <property type="term" value="F:nucleic acid binding"/>
    <property type="evidence" value="ECO:0007669"/>
    <property type="project" value="InterPro"/>
</dbReference>
<evidence type="ECO:0000256" key="4">
    <source>
        <dbReference type="ARBA" id="ARBA00022517"/>
    </source>
</evidence>
<name>A0A3B0MYC1_THEAN</name>
<dbReference type="EMBL" id="UIVS01000004">
    <property type="protein sequence ID" value="SVP95227.1"/>
    <property type="molecule type" value="Genomic_DNA"/>
</dbReference>
<dbReference type="PROSITE" id="PS00028">
    <property type="entry name" value="ZINC_FINGER_C2H2_1"/>
    <property type="match status" value="1"/>
</dbReference>
<dbReference type="InterPro" id="IPR051879">
    <property type="entry name" value="C2H2-ZF_Maturation_Protein"/>
</dbReference>
<dbReference type="AlphaFoldDB" id="A0A3B0MYC1"/>
<evidence type="ECO:0000256" key="8">
    <source>
        <dbReference type="ARBA" id="ARBA00023242"/>
    </source>
</evidence>
<dbReference type="InterPro" id="IPR036236">
    <property type="entry name" value="Znf_C2H2_sf"/>
</dbReference>
<evidence type="ECO:0000256" key="6">
    <source>
        <dbReference type="ARBA" id="ARBA00022771"/>
    </source>
</evidence>
<dbReference type="GO" id="GO:0008270">
    <property type="term" value="F:zinc ion binding"/>
    <property type="evidence" value="ECO:0007669"/>
    <property type="project" value="UniProtKB-KW"/>
</dbReference>
<keyword evidence="4" id="KW-0690">Ribosome biogenesis</keyword>
<dbReference type="InterPro" id="IPR022755">
    <property type="entry name" value="Znf_C2H2_jaz"/>
</dbReference>
<keyword evidence="7" id="KW-0862">Zinc</keyword>
<evidence type="ECO:0000256" key="7">
    <source>
        <dbReference type="ARBA" id="ARBA00022833"/>
    </source>
</evidence>
<feature type="region of interest" description="Disordered" evidence="10">
    <location>
        <begin position="1"/>
        <end position="24"/>
    </location>
</feature>
<feature type="domain" description="Matrin-type" evidence="11">
    <location>
        <begin position="62"/>
        <end position="92"/>
    </location>
</feature>
<evidence type="ECO:0000256" key="5">
    <source>
        <dbReference type="ARBA" id="ARBA00022723"/>
    </source>
</evidence>
<accession>A0A3B0MYC1</accession>
<comment type="subcellular location">
    <subcellularLocation>
        <location evidence="2">Cytoplasm</location>
    </subcellularLocation>
    <subcellularLocation>
        <location evidence="1">Nucleus</location>
    </subcellularLocation>
</comment>
<dbReference type="SMART" id="SM00451">
    <property type="entry name" value="ZnF_U1"/>
    <property type="match status" value="1"/>
</dbReference>
<keyword evidence="8" id="KW-0539">Nucleus</keyword>
<dbReference type="InterPro" id="IPR000690">
    <property type="entry name" value="Matrin/U1-C_Znf_C2H2"/>
</dbReference>
<comment type="similarity">
    <text evidence="9">Belongs to the ZNF593/BUD20 C2H2-type zinc-finger protein family.</text>
</comment>
<evidence type="ECO:0000256" key="2">
    <source>
        <dbReference type="ARBA" id="ARBA00004496"/>
    </source>
</evidence>
<dbReference type="Gene3D" id="3.30.160.60">
    <property type="entry name" value="Classic Zinc Finger"/>
    <property type="match status" value="1"/>
</dbReference>
<protein>
    <recommendedName>
        <fullName evidence="11">Matrin-type domain-containing protein</fullName>
    </recommendedName>
</protein>
<evidence type="ECO:0000313" key="13">
    <source>
        <dbReference type="EMBL" id="SVP95227.1"/>
    </source>
</evidence>
<evidence type="ECO:0000256" key="3">
    <source>
        <dbReference type="ARBA" id="ARBA00022490"/>
    </source>
</evidence>
<dbReference type="InterPro" id="IPR013087">
    <property type="entry name" value="Znf_C2H2_type"/>
</dbReference>
<keyword evidence="6" id="KW-0863">Zinc-finger</keyword>
<dbReference type="GO" id="GO:0005737">
    <property type="term" value="C:cytoplasm"/>
    <property type="evidence" value="ECO:0007669"/>
    <property type="project" value="UniProtKB-SubCell"/>
</dbReference>
<proteinExistence type="inferred from homology"/>
<evidence type="ECO:0000256" key="10">
    <source>
        <dbReference type="SAM" id="MobiDB-lite"/>
    </source>
</evidence>
<evidence type="ECO:0000256" key="9">
    <source>
        <dbReference type="ARBA" id="ARBA00038064"/>
    </source>
</evidence>
<evidence type="ECO:0000259" key="11">
    <source>
        <dbReference type="PROSITE" id="PS50171"/>
    </source>
</evidence>
<dbReference type="GO" id="GO:0005634">
    <property type="term" value="C:nucleus"/>
    <property type="evidence" value="ECO:0007669"/>
    <property type="project" value="UniProtKB-SubCell"/>
</dbReference>
<dbReference type="EMBL" id="UIVT01000004">
    <property type="protein sequence ID" value="SVP94382.1"/>
    <property type="molecule type" value="Genomic_DNA"/>
</dbReference>
<dbReference type="PANTHER" id="PTHR46095">
    <property type="entry name" value="ZINC FINGER PROTEIN 593"/>
    <property type="match status" value="1"/>
</dbReference>
<organism evidence="13">
    <name type="scientific">Theileria annulata</name>
    <dbReference type="NCBI Taxonomy" id="5874"/>
    <lineage>
        <taxon>Eukaryota</taxon>
        <taxon>Sar</taxon>
        <taxon>Alveolata</taxon>
        <taxon>Apicomplexa</taxon>
        <taxon>Aconoidasida</taxon>
        <taxon>Piroplasmida</taxon>
        <taxon>Theileriidae</taxon>
        <taxon>Theileria</taxon>
    </lineage>
</organism>
<dbReference type="Pfam" id="PF12171">
    <property type="entry name" value="zf-C2H2_jaz"/>
    <property type="match status" value="1"/>
</dbReference>
<dbReference type="GO" id="GO:0042254">
    <property type="term" value="P:ribosome biogenesis"/>
    <property type="evidence" value="ECO:0007669"/>
    <property type="project" value="UniProtKB-KW"/>
</dbReference>
<keyword evidence="5" id="KW-0479">Metal-binding</keyword>
<keyword evidence="3" id="KW-0963">Cytoplasm</keyword>
<dbReference type="PANTHER" id="PTHR46095:SF1">
    <property type="entry name" value="ZINC FINGER PROTEIN 593"/>
    <property type="match status" value="1"/>
</dbReference>